<dbReference type="Gene3D" id="3.50.50.60">
    <property type="entry name" value="FAD/NAD(P)-binding domain"/>
    <property type="match status" value="2"/>
</dbReference>
<dbReference type="KEGG" id="cai:Caci_6319"/>
<dbReference type="AlphaFoldDB" id="C7QK99"/>
<reference evidence="3 4" key="1">
    <citation type="journal article" date="2009" name="Stand. Genomic Sci.">
        <title>Complete genome sequence of Catenulispora acidiphila type strain (ID 139908).</title>
        <authorList>
            <person name="Copeland A."/>
            <person name="Lapidus A."/>
            <person name="Glavina Del Rio T."/>
            <person name="Nolan M."/>
            <person name="Lucas S."/>
            <person name="Chen F."/>
            <person name="Tice H."/>
            <person name="Cheng J.F."/>
            <person name="Bruce D."/>
            <person name="Goodwin L."/>
            <person name="Pitluck S."/>
            <person name="Mikhailova N."/>
            <person name="Pati A."/>
            <person name="Ivanova N."/>
            <person name="Mavromatis K."/>
            <person name="Chen A."/>
            <person name="Palaniappan K."/>
            <person name="Chain P."/>
            <person name="Land M."/>
            <person name="Hauser L."/>
            <person name="Chang Y.J."/>
            <person name="Jeffries C.D."/>
            <person name="Chertkov O."/>
            <person name="Brettin T."/>
            <person name="Detter J.C."/>
            <person name="Han C."/>
            <person name="Ali Z."/>
            <person name="Tindall B.J."/>
            <person name="Goker M."/>
            <person name="Bristow J."/>
            <person name="Eisen J.A."/>
            <person name="Markowitz V."/>
            <person name="Hugenholtz P."/>
            <person name="Kyrpides N.C."/>
            <person name="Klenk H.P."/>
        </authorList>
    </citation>
    <scope>NUCLEOTIDE SEQUENCE [LARGE SCALE GENOMIC DNA]</scope>
    <source>
        <strain evidence="4">DSM 44928 / JCM 14897 / NBRC 102108 / NRRL B-24433 / ID139908</strain>
    </source>
</reference>
<dbReference type="PANTHER" id="PTHR13847">
    <property type="entry name" value="SARCOSINE DEHYDROGENASE-RELATED"/>
    <property type="match status" value="1"/>
</dbReference>
<keyword evidence="4" id="KW-1185">Reference proteome</keyword>
<name>C7QK99_CATAD</name>
<dbReference type="HOGENOM" id="CLU_067276_0_0_11"/>
<dbReference type="Proteomes" id="UP000000851">
    <property type="component" value="Chromosome"/>
</dbReference>
<dbReference type="PANTHER" id="PTHR13847:SF289">
    <property type="entry name" value="GLYCINE OXIDASE"/>
    <property type="match status" value="1"/>
</dbReference>
<feature type="domain" description="FAD dependent oxidoreductase" evidence="2">
    <location>
        <begin position="19"/>
        <end position="349"/>
    </location>
</feature>
<proteinExistence type="predicted"/>
<dbReference type="EMBL" id="CP001700">
    <property type="protein sequence ID" value="ACU75173.1"/>
    <property type="molecule type" value="Genomic_DNA"/>
</dbReference>
<dbReference type="SUPFAM" id="SSF51905">
    <property type="entry name" value="FAD/NAD(P)-binding domain"/>
    <property type="match status" value="1"/>
</dbReference>
<accession>C7QK99</accession>
<evidence type="ECO:0000256" key="1">
    <source>
        <dbReference type="ARBA" id="ARBA00023002"/>
    </source>
</evidence>
<gene>
    <name evidence="3" type="ordered locus">Caci_6319</name>
</gene>
<evidence type="ECO:0000259" key="2">
    <source>
        <dbReference type="Pfam" id="PF01266"/>
    </source>
</evidence>
<dbReference type="Gene3D" id="3.30.9.10">
    <property type="entry name" value="D-Amino Acid Oxidase, subunit A, domain 2"/>
    <property type="match status" value="1"/>
</dbReference>
<sequence>MATGTSSDADADAQPDTVDLAIVGGGVIGALIAYEAIAADPDLSVVILERGLVGQGASSRSAGVHFPRGATARVRALTEHSHLAWQQLAGEHGLPIREVDATVVSAGDPFAISTTYLRLGVQSTPADLPAGWSAPPDARSWPLYGCQHADVQQVAARIIAGLRGRVRVLEGTEVTELSSGSTHRLTLSQGQQIHADRVVLAPGPWIGHPAWADLLAPLGLRVKKIVAAHIESTPAPGDPMTVLHDEDAFLLPLPERGHFLFSYTCDRWDVSPDDAGLVLEPSDLDDARAVLGRYAPHLAASCTSGRVFCDAYSPHREPVVAELRPGLVFAGAAGGSGYRLAPAIAAETVAALDLAPTRVLSEPLQRQA</sequence>
<dbReference type="STRING" id="479433.Caci_6319"/>
<dbReference type="eggNOG" id="COG0665">
    <property type="taxonomic scope" value="Bacteria"/>
</dbReference>
<evidence type="ECO:0000313" key="3">
    <source>
        <dbReference type="EMBL" id="ACU75173.1"/>
    </source>
</evidence>
<dbReference type="Pfam" id="PF01266">
    <property type="entry name" value="DAO"/>
    <property type="match status" value="1"/>
</dbReference>
<dbReference type="GO" id="GO:0016491">
    <property type="term" value="F:oxidoreductase activity"/>
    <property type="evidence" value="ECO:0007669"/>
    <property type="project" value="UniProtKB-KW"/>
</dbReference>
<dbReference type="GO" id="GO:0005737">
    <property type="term" value="C:cytoplasm"/>
    <property type="evidence" value="ECO:0007669"/>
    <property type="project" value="TreeGrafter"/>
</dbReference>
<evidence type="ECO:0000313" key="4">
    <source>
        <dbReference type="Proteomes" id="UP000000851"/>
    </source>
</evidence>
<dbReference type="InterPro" id="IPR036188">
    <property type="entry name" value="FAD/NAD-bd_sf"/>
</dbReference>
<protein>
    <submittedName>
        <fullName evidence="3">FAD dependent oxidoreductase</fullName>
    </submittedName>
</protein>
<dbReference type="InterPro" id="IPR006076">
    <property type="entry name" value="FAD-dep_OxRdtase"/>
</dbReference>
<keyword evidence="1" id="KW-0560">Oxidoreductase</keyword>
<organism evidence="3 4">
    <name type="scientific">Catenulispora acidiphila (strain DSM 44928 / JCM 14897 / NBRC 102108 / NRRL B-24433 / ID139908)</name>
    <dbReference type="NCBI Taxonomy" id="479433"/>
    <lineage>
        <taxon>Bacteria</taxon>
        <taxon>Bacillati</taxon>
        <taxon>Actinomycetota</taxon>
        <taxon>Actinomycetes</taxon>
        <taxon>Catenulisporales</taxon>
        <taxon>Catenulisporaceae</taxon>
        <taxon>Catenulispora</taxon>
    </lineage>
</organism>
<dbReference type="RefSeq" id="WP_015794902.1">
    <property type="nucleotide sequence ID" value="NC_013131.1"/>
</dbReference>
<dbReference type="OrthoDB" id="3613324at2"/>
<dbReference type="InParanoid" id="C7QK99"/>